<protein>
    <submittedName>
        <fullName evidence="2">Uncharacterized protein</fullName>
    </submittedName>
</protein>
<organism evidence="2 3">
    <name type="scientific">Candidatus Borkfalkia ceftriaxoniphila</name>
    <dbReference type="NCBI Taxonomy" id="2508949"/>
    <lineage>
        <taxon>Bacteria</taxon>
        <taxon>Bacillati</taxon>
        <taxon>Bacillota</taxon>
        <taxon>Clostridia</taxon>
        <taxon>Christensenellales</taxon>
        <taxon>Christensenellaceae</taxon>
        <taxon>Candidatus Borkfalkia</taxon>
    </lineage>
</organism>
<accession>A0A4Q2KCN4</accession>
<dbReference type="SUPFAM" id="SSF49373">
    <property type="entry name" value="Invasin/intimin cell-adhesion fragments"/>
    <property type="match status" value="1"/>
</dbReference>
<sequence length="167" mass="18700">MNTIKKLIVIGALIAVFALGALVDFLISLTYDIEFISIRRQGDPVYTDDGSLLEEDIGVADGETYVEFVVRVTQGGAPRKNHTLYIKTNRNVVGRVVTDEDGYARFDYRCYRAGTTAKAEPVTVTVRDENNSLFIFVPAERSYDLEMYKPSQSDGDGMTTDDIFYDI</sequence>
<evidence type="ECO:0000313" key="2">
    <source>
        <dbReference type="EMBL" id="RXZ62358.1"/>
    </source>
</evidence>
<evidence type="ECO:0000256" key="1">
    <source>
        <dbReference type="SAM" id="Phobius"/>
    </source>
</evidence>
<dbReference type="EMBL" id="SDOZ01000002">
    <property type="protein sequence ID" value="RXZ62358.1"/>
    <property type="molecule type" value="Genomic_DNA"/>
</dbReference>
<keyword evidence="3" id="KW-1185">Reference proteome</keyword>
<keyword evidence="1" id="KW-1133">Transmembrane helix</keyword>
<keyword evidence="1" id="KW-0472">Membrane</keyword>
<dbReference type="RefSeq" id="WP_129226000.1">
    <property type="nucleotide sequence ID" value="NZ_SDOZ01000002.1"/>
</dbReference>
<dbReference type="AlphaFoldDB" id="A0A4Q2KCN4"/>
<evidence type="ECO:0000313" key="3">
    <source>
        <dbReference type="Proteomes" id="UP000291269"/>
    </source>
</evidence>
<dbReference type="Proteomes" id="UP000291269">
    <property type="component" value="Unassembled WGS sequence"/>
</dbReference>
<feature type="transmembrane region" description="Helical" evidence="1">
    <location>
        <begin position="7"/>
        <end position="31"/>
    </location>
</feature>
<dbReference type="InterPro" id="IPR013783">
    <property type="entry name" value="Ig-like_fold"/>
</dbReference>
<dbReference type="Gene3D" id="2.60.40.10">
    <property type="entry name" value="Immunoglobulins"/>
    <property type="match status" value="1"/>
</dbReference>
<keyword evidence="1" id="KW-0812">Transmembrane</keyword>
<dbReference type="OrthoDB" id="9767116at2"/>
<proteinExistence type="predicted"/>
<name>A0A4Q2KCN4_9FIRM</name>
<reference evidence="2 3" key="1">
    <citation type="journal article" date="2019" name="Gut">
        <title>Antibiotics-induced monodominance of a novel gut bacterial order.</title>
        <authorList>
            <person name="Hildebrand F."/>
            <person name="Moitinho-Silva L."/>
            <person name="Blasche S."/>
            <person name="Jahn M.T."/>
            <person name="Gossmann T.I."/>
            <person name="Heuerta-Cepas J."/>
            <person name="Hercog R."/>
            <person name="Luetge M."/>
            <person name="Bahram M."/>
            <person name="Pryszlak A."/>
            <person name="Alves R.J."/>
            <person name="Waszak S.M."/>
            <person name="Zhu A."/>
            <person name="Ye L."/>
            <person name="Costea P.I."/>
            <person name="Aalvink S."/>
            <person name="Belzer C."/>
            <person name="Forslund S.K."/>
            <person name="Sunagawa S."/>
            <person name="Hentschel U."/>
            <person name="Merten C."/>
            <person name="Patil K.R."/>
            <person name="Benes V."/>
            <person name="Bork P."/>
        </authorList>
    </citation>
    <scope>NUCLEOTIDE SEQUENCE [LARGE SCALE GENOMIC DNA]</scope>
    <source>
        <strain evidence="2 3">HDS1380</strain>
    </source>
</reference>
<gene>
    <name evidence="2" type="ORF">ESZ91_08175</name>
</gene>
<dbReference type="InterPro" id="IPR008964">
    <property type="entry name" value="Invasin/intimin_cell_adhesion"/>
</dbReference>
<comment type="caution">
    <text evidence="2">The sequence shown here is derived from an EMBL/GenBank/DDBJ whole genome shotgun (WGS) entry which is preliminary data.</text>
</comment>